<reference evidence="2 3" key="1">
    <citation type="journal article" date="2017" name="Front. Microbiol.">
        <title>Genome of Ca. Pandoraea novymonadis, an Endosymbiotic Bacterium of the Trypanosomatid Novymonas esmeraldas.</title>
        <authorList>
            <person name="Kostygov A.Y."/>
            <person name="Butenko A."/>
            <person name="Nenarokova A."/>
            <person name="Tashyreva D."/>
            <person name="Flegontov P."/>
            <person name="Lukes J."/>
            <person name="Yurchenko V."/>
        </authorList>
    </citation>
    <scope>NUCLEOTIDE SEQUENCE [LARGE SCALE GENOMIC DNA]</scope>
    <source>
        <strain evidence="2 3">E262</strain>
    </source>
</reference>
<keyword evidence="3" id="KW-1185">Reference proteome</keyword>
<dbReference type="Proteomes" id="UP000242660">
    <property type="component" value="Unassembled WGS sequence"/>
</dbReference>
<dbReference type="RefSeq" id="WP_106182052.1">
    <property type="nucleotide sequence ID" value="NZ_MUHY01000001.1"/>
</dbReference>
<evidence type="ECO:0000313" key="3">
    <source>
        <dbReference type="Proteomes" id="UP000242660"/>
    </source>
</evidence>
<accession>A0ABX5FG73</accession>
<feature type="transmembrane region" description="Helical" evidence="1">
    <location>
        <begin position="40"/>
        <end position="59"/>
    </location>
</feature>
<evidence type="ECO:0000313" key="2">
    <source>
        <dbReference type="EMBL" id="PSB92012.1"/>
    </source>
</evidence>
<feature type="transmembrane region" description="Helical" evidence="1">
    <location>
        <begin position="7"/>
        <end position="28"/>
    </location>
</feature>
<keyword evidence="1" id="KW-0472">Membrane</keyword>
<evidence type="ECO:0008006" key="4">
    <source>
        <dbReference type="Google" id="ProtNLM"/>
    </source>
</evidence>
<proteinExistence type="predicted"/>
<evidence type="ECO:0000256" key="1">
    <source>
        <dbReference type="SAM" id="Phobius"/>
    </source>
</evidence>
<organism evidence="2 3">
    <name type="scientific">Candidatus Pandoraea novymonadis</name>
    <dbReference type="NCBI Taxonomy" id="1808959"/>
    <lineage>
        <taxon>Bacteria</taxon>
        <taxon>Pseudomonadati</taxon>
        <taxon>Pseudomonadota</taxon>
        <taxon>Betaproteobacteria</taxon>
        <taxon>Burkholderiales</taxon>
        <taxon>Burkholderiaceae</taxon>
        <taxon>Pandoraea</taxon>
    </lineage>
</organism>
<sequence>MKVILRTLLFLNAILNLTIGLLLLASFIPGLFIRLNMPPATPAFYGQLLGVALLGFAWLQCRAAINSKLVALTASITGHVNWISGAILLAWVIVLYADQMLAGIGLPLFGTVLIVIGVLLVKLAHVSRI</sequence>
<keyword evidence="1" id="KW-0812">Transmembrane</keyword>
<keyword evidence="1" id="KW-1133">Transmembrane helix</keyword>
<gene>
    <name evidence="2" type="ORF">BZL35_00238</name>
</gene>
<protein>
    <recommendedName>
        <fullName evidence="4">4-amino-4-deoxy-L-arabinose-phosphoundecaprenol flippase subunit ArnF</fullName>
    </recommendedName>
</protein>
<name>A0ABX5FG73_9BURK</name>
<dbReference type="EMBL" id="MUHY01000001">
    <property type="protein sequence ID" value="PSB92012.1"/>
    <property type="molecule type" value="Genomic_DNA"/>
</dbReference>
<feature type="transmembrane region" description="Helical" evidence="1">
    <location>
        <begin position="71"/>
        <end position="94"/>
    </location>
</feature>
<feature type="transmembrane region" description="Helical" evidence="1">
    <location>
        <begin position="100"/>
        <end position="121"/>
    </location>
</feature>
<comment type="caution">
    <text evidence="2">The sequence shown here is derived from an EMBL/GenBank/DDBJ whole genome shotgun (WGS) entry which is preliminary data.</text>
</comment>